<dbReference type="GO" id="GO:0016020">
    <property type="term" value="C:membrane"/>
    <property type="evidence" value="ECO:0007669"/>
    <property type="project" value="UniProtKB-SubCell"/>
</dbReference>
<evidence type="ECO:0000256" key="5">
    <source>
        <dbReference type="SAM" id="Phobius"/>
    </source>
</evidence>
<dbReference type="AlphaFoldDB" id="A0A814GDX1"/>
<protein>
    <submittedName>
        <fullName evidence="6">Uncharacterized protein</fullName>
    </submittedName>
</protein>
<dbReference type="EMBL" id="CAJNOC010003720">
    <property type="protein sequence ID" value="CAF0994944.1"/>
    <property type="molecule type" value="Genomic_DNA"/>
</dbReference>
<accession>A0A814GDX1</accession>
<evidence type="ECO:0000256" key="3">
    <source>
        <dbReference type="ARBA" id="ARBA00022989"/>
    </source>
</evidence>
<keyword evidence="7" id="KW-1185">Reference proteome</keyword>
<feature type="transmembrane region" description="Helical" evidence="5">
    <location>
        <begin position="141"/>
        <end position="169"/>
    </location>
</feature>
<sequence>MNSQQISIWGLVKSLDENLAEQTKEIMRLDFKNYDENKSDNFYTQKIDWLQMNFNCCGIESYSDWRSYLLTNGQHQSVNYIDQWTINNNLPYIDNVPDSCCLSKKFNCGKMFSSQSSENKNLVINTKGCLNSYLEQSRKHIIFLAGLTVGISALILSSFFIYAFVYFFLRLRD</sequence>
<dbReference type="Pfam" id="PF00335">
    <property type="entry name" value="Tetraspanin"/>
    <property type="match status" value="1"/>
</dbReference>
<keyword evidence="4 5" id="KW-0472">Membrane</keyword>
<dbReference type="OrthoDB" id="9993879at2759"/>
<evidence type="ECO:0000256" key="2">
    <source>
        <dbReference type="ARBA" id="ARBA00022692"/>
    </source>
</evidence>
<proteinExistence type="predicted"/>
<comment type="caution">
    <text evidence="6">The sequence shown here is derived from an EMBL/GenBank/DDBJ whole genome shotgun (WGS) entry which is preliminary data.</text>
</comment>
<gene>
    <name evidence="6" type="ORF">OXX778_LOCUS16108</name>
</gene>
<evidence type="ECO:0000313" key="7">
    <source>
        <dbReference type="Proteomes" id="UP000663879"/>
    </source>
</evidence>
<organism evidence="6 7">
    <name type="scientific">Brachionus calyciflorus</name>
    <dbReference type="NCBI Taxonomy" id="104777"/>
    <lineage>
        <taxon>Eukaryota</taxon>
        <taxon>Metazoa</taxon>
        <taxon>Spiralia</taxon>
        <taxon>Gnathifera</taxon>
        <taxon>Rotifera</taxon>
        <taxon>Eurotatoria</taxon>
        <taxon>Monogononta</taxon>
        <taxon>Pseudotrocha</taxon>
        <taxon>Ploima</taxon>
        <taxon>Brachionidae</taxon>
        <taxon>Brachionus</taxon>
    </lineage>
</organism>
<dbReference type="Proteomes" id="UP000663879">
    <property type="component" value="Unassembled WGS sequence"/>
</dbReference>
<reference evidence="6" key="1">
    <citation type="submission" date="2021-02" db="EMBL/GenBank/DDBJ databases">
        <authorList>
            <person name="Nowell W R."/>
        </authorList>
    </citation>
    <scope>NUCLEOTIDE SEQUENCE</scope>
    <source>
        <strain evidence="6">Ploen Becks lab</strain>
    </source>
</reference>
<keyword evidence="2 5" id="KW-0812">Transmembrane</keyword>
<evidence type="ECO:0000256" key="4">
    <source>
        <dbReference type="ARBA" id="ARBA00023136"/>
    </source>
</evidence>
<dbReference type="Gene3D" id="1.10.1450.10">
    <property type="entry name" value="Tetraspanin"/>
    <property type="match status" value="1"/>
</dbReference>
<name>A0A814GDX1_9BILA</name>
<comment type="subcellular location">
    <subcellularLocation>
        <location evidence="1">Membrane</location>
        <topology evidence="1">Multi-pass membrane protein</topology>
    </subcellularLocation>
</comment>
<dbReference type="InterPro" id="IPR008952">
    <property type="entry name" value="Tetraspanin_EC2_sf"/>
</dbReference>
<keyword evidence="3 5" id="KW-1133">Transmembrane helix</keyword>
<dbReference type="InterPro" id="IPR018499">
    <property type="entry name" value="Tetraspanin/Peripherin"/>
</dbReference>
<evidence type="ECO:0000313" key="6">
    <source>
        <dbReference type="EMBL" id="CAF0994944.1"/>
    </source>
</evidence>
<evidence type="ECO:0000256" key="1">
    <source>
        <dbReference type="ARBA" id="ARBA00004141"/>
    </source>
</evidence>
<dbReference type="SUPFAM" id="SSF48652">
    <property type="entry name" value="Tetraspanin"/>
    <property type="match status" value="1"/>
</dbReference>